<evidence type="ECO:0000313" key="6">
    <source>
        <dbReference type="Proteomes" id="UP000632222"/>
    </source>
</evidence>
<accession>A0ABQ2CUY9</accession>
<gene>
    <name evidence="3 5" type="primary">coaE</name>
    <name evidence="5" type="ORF">GCM10008938_06780</name>
</gene>
<evidence type="ECO:0000256" key="1">
    <source>
        <dbReference type="ARBA" id="ARBA00022741"/>
    </source>
</evidence>
<reference evidence="6" key="1">
    <citation type="journal article" date="2019" name="Int. J. Syst. Evol. Microbiol.">
        <title>The Global Catalogue of Microorganisms (GCM) 10K type strain sequencing project: providing services to taxonomists for standard genome sequencing and annotation.</title>
        <authorList>
            <consortium name="The Broad Institute Genomics Platform"/>
            <consortium name="The Broad Institute Genome Sequencing Center for Infectious Disease"/>
            <person name="Wu L."/>
            <person name="Ma J."/>
        </authorList>
    </citation>
    <scope>NUCLEOTIDE SEQUENCE [LARGE SCALE GENOMIC DNA]</scope>
    <source>
        <strain evidence="6">JCM 14370</strain>
    </source>
</reference>
<dbReference type="NCBIfam" id="TIGR00152">
    <property type="entry name" value="dephospho-CoA kinase"/>
    <property type="match status" value="1"/>
</dbReference>
<keyword evidence="3" id="KW-0808">Transferase</keyword>
<comment type="catalytic activity">
    <reaction evidence="3">
        <text>3'-dephospho-CoA + ATP = ADP + CoA + H(+)</text>
        <dbReference type="Rhea" id="RHEA:18245"/>
        <dbReference type="ChEBI" id="CHEBI:15378"/>
        <dbReference type="ChEBI" id="CHEBI:30616"/>
        <dbReference type="ChEBI" id="CHEBI:57287"/>
        <dbReference type="ChEBI" id="CHEBI:57328"/>
        <dbReference type="ChEBI" id="CHEBI:456216"/>
        <dbReference type="EC" id="2.7.1.24"/>
    </reaction>
</comment>
<dbReference type="InterPro" id="IPR001977">
    <property type="entry name" value="Depp_CoAkinase"/>
</dbReference>
<dbReference type="Pfam" id="PF01121">
    <property type="entry name" value="CoaE"/>
    <property type="match status" value="1"/>
</dbReference>
<sequence>MKRIGLTGSIGSGKSTVSRLLVKRDIPVLDADQVAREVSTFPDVLQKVSEAFGPEYVTPEGFNRPKIAELVFHQPEARQTLNGIIHPRVRSRMRELEEALQADLVVQDIPLLFESNLDALMDATIVVDAPLEERIARVMARDGLSREQVLSRDNSQMPAAEKRQKATYVVFNDGSLEHLETQVNRILDALLKSGS</sequence>
<evidence type="ECO:0000313" key="5">
    <source>
        <dbReference type="EMBL" id="GGJ23221.1"/>
    </source>
</evidence>
<dbReference type="CDD" id="cd02022">
    <property type="entry name" value="DPCK"/>
    <property type="match status" value="1"/>
</dbReference>
<dbReference type="GO" id="GO:0016301">
    <property type="term" value="F:kinase activity"/>
    <property type="evidence" value="ECO:0007669"/>
    <property type="project" value="UniProtKB-KW"/>
</dbReference>
<keyword evidence="3" id="KW-0173">Coenzyme A biosynthesis</keyword>
<comment type="function">
    <text evidence="3">Catalyzes the phosphorylation of the 3'-hydroxyl group of dephosphocoenzyme A to form coenzyme A.</text>
</comment>
<organism evidence="5 6">
    <name type="scientific">Deinococcus roseus</name>
    <dbReference type="NCBI Taxonomy" id="392414"/>
    <lineage>
        <taxon>Bacteria</taxon>
        <taxon>Thermotogati</taxon>
        <taxon>Deinococcota</taxon>
        <taxon>Deinococci</taxon>
        <taxon>Deinococcales</taxon>
        <taxon>Deinococcaceae</taxon>
        <taxon>Deinococcus</taxon>
    </lineage>
</organism>
<dbReference type="EC" id="2.7.1.24" evidence="3 4"/>
<dbReference type="EMBL" id="BMOD01000002">
    <property type="protein sequence ID" value="GGJ23221.1"/>
    <property type="molecule type" value="Genomic_DNA"/>
</dbReference>
<dbReference type="PROSITE" id="PS51219">
    <property type="entry name" value="DPCK"/>
    <property type="match status" value="1"/>
</dbReference>
<dbReference type="HAMAP" id="MF_00376">
    <property type="entry name" value="Dephospho_CoA_kinase"/>
    <property type="match status" value="1"/>
</dbReference>
<evidence type="ECO:0000256" key="4">
    <source>
        <dbReference type="NCBIfam" id="TIGR00152"/>
    </source>
</evidence>
<dbReference type="InterPro" id="IPR027417">
    <property type="entry name" value="P-loop_NTPase"/>
</dbReference>
<keyword evidence="3 5" id="KW-0418">Kinase</keyword>
<dbReference type="PANTHER" id="PTHR10695">
    <property type="entry name" value="DEPHOSPHO-COA KINASE-RELATED"/>
    <property type="match status" value="1"/>
</dbReference>
<feature type="binding site" evidence="3">
    <location>
        <begin position="11"/>
        <end position="16"/>
    </location>
    <ligand>
        <name>ATP</name>
        <dbReference type="ChEBI" id="CHEBI:30616"/>
    </ligand>
</feature>
<evidence type="ECO:0000256" key="3">
    <source>
        <dbReference type="HAMAP-Rule" id="MF_00376"/>
    </source>
</evidence>
<evidence type="ECO:0000256" key="2">
    <source>
        <dbReference type="ARBA" id="ARBA00022840"/>
    </source>
</evidence>
<protein>
    <recommendedName>
        <fullName evidence="3 4">Dephospho-CoA kinase</fullName>
        <ecNumber evidence="3 4">2.7.1.24</ecNumber>
    </recommendedName>
    <alternativeName>
        <fullName evidence="3">Dephosphocoenzyme A kinase</fullName>
    </alternativeName>
</protein>
<keyword evidence="6" id="KW-1185">Reference proteome</keyword>
<proteinExistence type="inferred from homology"/>
<dbReference type="Proteomes" id="UP000632222">
    <property type="component" value="Unassembled WGS sequence"/>
</dbReference>
<dbReference type="PANTHER" id="PTHR10695:SF46">
    <property type="entry name" value="BIFUNCTIONAL COENZYME A SYNTHASE-RELATED"/>
    <property type="match status" value="1"/>
</dbReference>
<keyword evidence="1 3" id="KW-0547">Nucleotide-binding</keyword>
<comment type="similarity">
    <text evidence="3">Belongs to the CoaE family.</text>
</comment>
<dbReference type="SUPFAM" id="SSF52540">
    <property type="entry name" value="P-loop containing nucleoside triphosphate hydrolases"/>
    <property type="match status" value="1"/>
</dbReference>
<name>A0ABQ2CUY9_9DEIO</name>
<keyword evidence="3" id="KW-0963">Cytoplasm</keyword>
<keyword evidence="2 3" id="KW-0067">ATP-binding</keyword>
<comment type="subcellular location">
    <subcellularLocation>
        <location evidence="3">Cytoplasm</location>
    </subcellularLocation>
</comment>
<dbReference type="RefSeq" id="WP_188999898.1">
    <property type="nucleotide sequence ID" value="NZ_BMOD01000002.1"/>
</dbReference>
<dbReference type="Gene3D" id="3.40.50.300">
    <property type="entry name" value="P-loop containing nucleotide triphosphate hydrolases"/>
    <property type="match status" value="1"/>
</dbReference>
<comment type="caution">
    <text evidence="5">The sequence shown here is derived from an EMBL/GenBank/DDBJ whole genome shotgun (WGS) entry which is preliminary data.</text>
</comment>
<comment type="pathway">
    <text evidence="3">Cofactor biosynthesis; coenzyme A biosynthesis; CoA from (R)-pantothenate: step 5/5.</text>
</comment>